<feature type="signal peptide" evidence="1">
    <location>
        <begin position="1"/>
        <end position="24"/>
    </location>
</feature>
<feature type="chain" id="PRO_5018979813" evidence="1">
    <location>
        <begin position="25"/>
        <end position="206"/>
    </location>
</feature>
<organism evidence="2 3">
    <name type="scientific">Nocardioides immobilis</name>
    <dbReference type="NCBI Taxonomy" id="2049295"/>
    <lineage>
        <taxon>Bacteria</taxon>
        <taxon>Bacillati</taxon>
        <taxon>Actinomycetota</taxon>
        <taxon>Actinomycetes</taxon>
        <taxon>Propionibacteriales</taxon>
        <taxon>Nocardioidaceae</taxon>
        <taxon>Nocardioides</taxon>
    </lineage>
</organism>
<protein>
    <submittedName>
        <fullName evidence="2">Uncharacterized protein</fullName>
    </submittedName>
</protein>
<dbReference type="AlphaFoldDB" id="A0A417Y290"/>
<evidence type="ECO:0000313" key="2">
    <source>
        <dbReference type="EMBL" id="RHW26674.1"/>
    </source>
</evidence>
<proteinExistence type="predicted"/>
<reference evidence="2 3" key="1">
    <citation type="submission" date="2018-09" db="EMBL/GenBank/DDBJ databases">
        <title>Genome sequencing of Nocardioides immobilis CCTCC AB 2017083 for comparison to Nocardioides silvaticus.</title>
        <authorList>
            <person name="Li C."/>
            <person name="Wang G."/>
        </authorList>
    </citation>
    <scope>NUCLEOTIDE SEQUENCE [LARGE SCALE GENOMIC DNA]</scope>
    <source>
        <strain evidence="2 3">CCTCC AB 2017083</strain>
    </source>
</reference>
<dbReference type="EMBL" id="QXGH01000016">
    <property type="protein sequence ID" value="RHW26674.1"/>
    <property type="molecule type" value="Genomic_DNA"/>
</dbReference>
<accession>A0A417Y290</accession>
<sequence>MRCSLILFLTSLLLPLTITHDATARVPDETSTTQGGRPMHLVKKYDNLRDPICRKKRRAHHRPGPCKRVLTLRTTYRYAHPNPARQLTRGDNEFWCKDWSAVARGTYYVNWKEEIKGTYCWITGPRFPEIYRNDWRCGYSSAIGYDVRVEDCWDERRTGDTTAGWWISVYDKWRVSAAFRGFPLHWTYQMHVNLHPTGNITLKHDD</sequence>
<keyword evidence="3" id="KW-1185">Reference proteome</keyword>
<evidence type="ECO:0000256" key="1">
    <source>
        <dbReference type="SAM" id="SignalP"/>
    </source>
</evidence>
<keyword evidence="1" id="KW-0732">Signal</keyword>
<gene>
    <name evidence="2" type="ORF">D0Z08_12975</name>
</gene>
<evidence type="ECO:0000313" key="3">
    <source>
        <dbReference type="Proteomes" id="UP000283644"/>
    </source>
</evidence>
<dbReference type="Proteomes" id="UP000283644">
    <property type="component" value="Unassembled WGS sequence"/>
</dbReference>
<comment type="caution">
    <text evidence="2">The sequence shown here is derived from an EMBL/GenBank/DDBJ whole genome shotgun (WGS) entry which is preliminary data.</text>
</comment>
<name>A0A417Y290_9ACTN</name>